<proteinExistence type="predicted"/>
<dbReference type="PANTHER" id="PTHR13260:SF0">
    <property type="entry name" value="ANAPHASE-PROMOTING COMPLEX SUBUNIT 4"/>
    <property type="match status" value="1"/>
</dbReference>
<reference evidence="7 8" key="1">
    <citation type="submission" date="2018-12" db="EMBL/GenBank/DDBJ databases">
        <authorList>
            <person name="Tiukova I."/>
            <person name="Dainat J."/>
        </authorList>
    </citation>
    <scope>NUCLEOTIDE SEQUENCE [LARGE SCALE GENOMIC DNA]</scope>
</reference>
<keyword evidence="5" id="KW-0131">Cell cycle</keyword>
<dbReference type="GO" id="GO:0031145">
    <property type="term" value="P:anaphase-promoting complex-dependent catabolic process"/>
    <property type="evidence" value="ECO:0007669"/>
    <property type="project" value="InterPro"/>
</dbReference>
<gene>
    <name evidence="7" type="ORF">BRENAR_LOCUS402</name>
</gene>
<evidence type="ECO:0000313" key="7">
    <source>
        <dbReference type="EMBL" id="VEU19665.1"/>
    </source>
</evidence>
<dbReference type="Pfam" id="PF12896">
    <property type="entry name" value="ANAPC4"/>
    <property type="match status" value="1"/>
</dbReference>
<keyword evidence="4" id="KW-0833">Ubl conjugation pathway</keyword>
<keyword evidence="8" id="KW-1185">Reference proteome</keyword>
<name>A0A448YFC8_BRENA</name>
<evidence type="ECO:0000313" key="8">
    <source>
        <dbReference type="Proteomes" id="UP000290900"/>
    </source>
</evidence>
<evidence type="ECO:0000256" key="4">
    <source>
        <dbReference type="ARBA" id="ARBA00022786"/>
    </source>
</evidence>
<accession>A0A448YFC8</accession>
<dbReference type="GO" id="GO:0005680">
    <property type="term" value="C:anaphase-promoting complex"/>
    <property type="evidence" value="ECO:0007669"/>
    <property type="project" value="InterPro"/>
</dbReference>
<evidence type="ECO:0000256" key="5">
    <source>
        <dbReference type="ARBA" id="ARBA00023306"/>
    </source>
</evidence>
<keyword evidence="3" id="KW-0498">Mitosis</keyword>
<evidence type="ECO:0000256" key="1">
    <source>
        <dbReference type="ARBA" id="ARBA00016067"/>
    </source>
</evidence>
<dbReference type="EMBL" id="CAACVR010000001">
    <property type="protein sequence ID" value="VEU19665.1"/>
    <property type="molecule type" value="Genomic_DNA"/>
</dbReference>
<dbReference type="PANTHER" id="PTHR13260">
    <property type="entry name" value="ANAPHASE PROMOTING COMPLEX SUBUNIT 4 APC4"/>
    <property type="match status" value="1"/>
</dbReference>
<dbReference type="GO" id="GO:0051301">
    <property type="term" value="P:cell division"/>
    <property type="evidence" value="ECO:0007669"/>
    <property type="project" value="UniProtKB-KW"/>
</dbReference>
<dbReference type="AlphaFoldDB" id="A0A448YFC8"/>
<dbReference type="InterPro" id="IPR024790">
    <property type="entry name" value="APC4_long_dom"/>
</dbReference>
<dbReference type="Proteomes" id="UP000290900">
    <property type="component" value="Unassembled WGS sequence"/>
</dbReference>
<evidence type="ECO:0000256" key="2">
    <source>
        <dbReference type="ARBA" id="ARBA00022618"/>
    </source>
</evidence>
<dbReference type="STRING" id="13370.A0A448YFC8"/>
<evidence type="ECO:0000259" key="6">
    <source>
        <dbReference type="Pfam" id="PF12896"/>
    </source>
</evidence>
<dbReference type="GO" id="GO:0034399">
    <property type="term" value="C:nuclear periphery"/>
    <property type="evidence" value="ECO:0007669"/>
    <property type="project" value="TreeGrafter"/>
</dbReference>
<organism evidence="7 8">
    <name type="scientific">Brettanomyces naardenensis</name>
    <name type="common">Yeast</name>
    <dbReference type="NCBI Taxonomy" id="13370"/>
    <lineage>
        <taxon>Eukaryota</taxon>
        <taxon>Fungi</taxon>
        <taxon>Dikarya</taxon>
        <taxon>Ascomycota</taxon>
        <taxon>Saccharomycotina</taxon>
        <taxon>Pichiomycetes</taxon>
        <taxon>Pichiales</taxon>
        <taxon>Pichiaceae</taxon>
        <taxon>Brettanomyces</taxon>
    </lineage>
</organism>
<sequence>MVKLDTDFVSRYGSKLPLISHTCSRLVGLISCLKESIDHMNTDYKPFADYTTRIIDLLKGEIDEKNQKDYSDDPVYDLYDLLLTGSLSDATRTWLTDYLGDRGIKRWVKLGRQHFEGSRKTMFYDMIPALQHLLVHLSSLQGLSKWEETTDLLGLDSNKINTSIETASTFLKACYKTMMTLNEEQKNFESVMEWLDAIVQEVMTDEKPTIQIKTQNIIQFLLSIFNKSGARQKNGDLQVLFDSLSSDLVGIFQRIKDKMKSQMSSESVAVLAEDTEGMLYWEAKLYGEFGILAVSSREKIELVKFDIDSLKSNKTILQGVGNPQSLLASLMEDGSNIIVLASYEREARLALLRLGEESTNSILEGNAAMVKSITLPEEEGTVATYITNNSKRQTCCLLDSTRKRYIVLEY</sequence>
<evidence type="ECO:0000256" key="3">
    <source>
        <dbReference type="ARBA" id="ARBA00022776"/>
    </source>
</evidence>
<keyword evidence="2" id="KW-0132">Cell division</keyword>
<dbReference type="GO" id="GO:0070979">
    <property type="term" value="P:protein K11-linked ubiquitination"/>
    <property type="evidence" value="ECO:0007669"/>
    <property type="project" value="TreeGrafter"/>
</dbReference>
<dbReference type="InterPro" id="IPR024789">
    <property type="entry name" value="APC4"/>
</dbReference>
<protein>
    <recommendedName>
        <fullName evidence="1">Anaphase-promoting complex subunit 4</fullName>
    </recommendedName>
</protein>
<dbReference type="OrthoDB" id="2110451at2759"/>
<dbReference type="InParanoid" id="A0A448YFC8"/>
<feature type="domain" description="Anaphase-promoting complex subunit 4 long" evidence="6">
    <location>
        <begin position="1"/>
        <end position="204"/>
    </location>
</feature>